<evidence type="ECO:0000256" key="2">
    <source>
        <dbReference type="SAM" id="MobiDB-lite"/>
    </source>
</evidence>
<name>A0A7S0AE77_9DINO</name>
<dbReference type="Pfam" id="PF13041">
    <property type="entry name" value="PPR_2"/>
    <property type="match status" value="1"/>
</dbReference>
<sequence length="291" mass="31107">MSGAALDLCAKARWWQRAWKVWSAMPTEWRSVVHYSTMIDLCARCQRVREAESLFAEMGNAAVEPNIITHNNLIKALSTAGQPERASQAFQAVPRALLAGAGLRTQRSTYQVVMIAWARVGNYAKAREVFMEMSQAGIAPDLPHYNALLVACAAAGDGAIADGIFVSLLSAGLKPDVTIYTICISCHRHNLARCWELMGEMQQARLQPSAMTYVELLEAHVLAGDGAGARELLGAPELRAVPPRSAKLRRLVAQTRALPLAPSGRGGTGGERAAAAAGDPWASPAPAPTAV</sequence>
<dbReference type="Gene3D" id="1.25.40.10">
    <property type="entry name" value="Tetratricopeptide repeat domain"/>
    <property type="match status" value="2"/>
</dbReference>
<dbReference type="EMBL" id="HBEG01024450">
    <property type="protein sequence ID" value="CAD8360389.1"/>
    <property type="molecule type" value="Transcribed_RNA"/>
</dbReference>
<dbReference type="InterPro" id="IPR002885">
    <property type="entry name" value="PPR_rpt"/>
</dbReference>
<feature type="region of interest" description="Disordered" evidence="2">
    <location>
        <begin position="259"/>
        <end position="291"/>
    </location>
</feature>
<evidence type="ECO:0000256" key="1">
    <source>
        <dbReference type="PROSITE-ProRule" id="PRU00708"/>
    </source>
</evidence>
<protein>
    <recommendedName>
        <fullName evidence="4">Pentacotripeptide-repeat region of PRORP domain-containing protein</fullName>
    </recommendedName>
</protein>
<dbReference type="InterPro" id="IPR011990">
    <property type="entry name" value="TPR-like_helical_dom_sf"/>
</dbReference>
<dbReference type="PROSITE" id="PS51375">
    <property type="entry name" value="PPR"/>
    <property type="match status" value="3"/>
</dbReference>
<proteinExistence type="predicted"/>
<evidence type="ECO:0008006" key="4">
    <source>
        <dbReference type="Google" id="ProtNLM"/>
    </source>
</evidence>
<feature type="repeat" description="PPR" evidence="1">
    <location>
        <begin position="106"/>
        <end position="140"/>
    </location>
</feature>
<dbReference type="Pfam" id="PF13812">
    <property type="entry name" value="PPR_3"/>
    <property type="match status" value="2"/>
</dbReference>
<dbReference type="PANTHER" id="PTHR46862">
    <property type="entry name" value="OS07G0661900 PROTEIN"/>
    <property type="match status" value="1"/>
</dbReference>
<accession>A0A7S0AE77</accession>
<dbReference type="NCBIfam" id="TIGR00756">
    <property type="entry name" value="PPR"/>
    <property type="match status" value="2"/>
</dbReference>
<dbReference type="AlphaFoldDB" id="A0A7S0AE77"/>
<gene>
    <name evidence="3" type="ORF">PBAH0796_LOCUS14832</name>
</gene>
<feature type="repeat" description="PPR" evidence="1">
    <location>
        <begin position="31"/>
        <end position="65"/>
    </location>
</feature>
<dbReference type="PANTHER" id="PTHR46862:SF3">
    <property type="entry name" value="OS07G0661900 PROTEIN"/>
    <property type="match status" value="1"/>
</dbReference>
<reference evidence="3" key="1">
    <citation type="submission" date="2021-01" db="EMBL/GenBank/DDBJ databases">
        <authorList>
            <person name="Corre E."/>
            <person name="Pelletier E."/>
            <person name="Niang G."/>
            <person name="Scheremetjew M."/>
            <person name="Finn R."/>
            <person name="Kale V."/>
            <person name="Holt S."/>
            <person name="Cochrane G."/>
            <person name="Meng A."/>
            <person name="Brown T."/>
            <person name="Cohen L."/>
        </authorList>
    </citation>
    <scope>NUCLEOTIDE SEQUENCE</scope>
    <source>
        <strain evidence="3">Pbaha01</strain>
    </source>
</reference>
<organism evidence="3">
    <name type="scientific">Pyrodinium bahamense</name>
    <dbReference type="NCBI Taxonomy" id="73915"/>
    <lineage>
        <taxon>Eukaryota</taxon>
        <taxon>Sar</taxon>
        <taxon>Alveolata</taxon>
        <taxon>Dinophyceae</taxon>
        <taxon>Gonyaulacales</taxon>
        <taxon>Pyrocystaceae</taxon>
        <taxon>Pyrodinium</taxon>
    </lineage>
</organism>
<feature type="repeat" description="PPR" evidence="1">
    <location>
        <begin position="141"/>
        <end position="175"/>
    </location>
</feature>
<evidence type="ECO:0000313" key="3">
    <source>
        <dbReference type="EMBL" id="CAD8360389.1"/>
    </source>
</evidence>
<feature type="compositionally biased region" description="Low complexity" evidence="2">
    <location>
        <begin position="271"/>
        <end position="282"/>
    </location>
</feature>